<reference evidence="1" key="1">
    <citation type="submission" date="2023-06" db="EMBL/GenBank/DDBJ databases">
        <title>Robiginitalea aurantiacus sp. nov. and Algoriphagus sediminis sp. nov., isolated from coastal sediment.</title>
        <authorList>
            <person name="Zhou Z.Y."/>
            <person name="An J."/>
            <person name="Jia Y.W."/>
            <person name="Du Z.J."/>
        </authorList>
    </citation>
    <scope>NUCLEOTIDE SEQUENCE</scope>
    <source>
        <strain evidence="1">M39</strain>
    </source>
</reference>
<proteinExistence type="predicted"/>
<dbReference type="InterPro" id="IPR011044">
    <property type="entry name" value="Quino_amine_DH_bsu"/>
</dbReference>
<protein>
    <recommendedName>
        <fullName evidence="3">DUF4221 domain-containing protein</fullName>
    </recommendedName>
</protein>
<organism evidence="1 2">
    <name type="scientific">Robiginitalea aurantiaca</name>
    <dbReference type="NCBI Taxonomy" id="3056915"/>
    <lineage>
        <taxon>Bacteria</taxon>
        <taxon>Pseudomonadati</taxon>
        <taxon>Bacteroidota</taxon>
        <taxon>Flavobacteriia</taxon>
        <taxon>Flavobacteriales</taxon>
        <taxon>Flavobacteriaceae</taxon>
        <taxon>Robiginitalea</taxon>
    </lineage>
</organism>
<dbReference type="RefSeq" id="WP_289724360.1">
    <property type="nucleotide sequence ID" value="NZ_JAUDUY010000002.1"/>
</dbReference>
<dbReference type="EMBL" id="JAUDUY010000002">
    <property type="protein sequence ID" value="MDM9631000.1"/>
    <property type="molecule type" value="Genomic_DNA"/>
</dbReference>
<dbReference type="Proteomes" id="UP001174839">
    <property type="component" value="Unassembled WGS sequence"/>
</dbReference>
<accession>A0ABT7WDK6</accession>
<evidence type="ECO:0000313" key="2">
    <source>
        <dbReference type="Proteomes" id="UP001174839"/>
    </source>
</evidence>
<comment type="caution">
    <text evidence="1">The sequence shown here is derived from an EMBL/GenBank/DDBJ whole genome shotgun (WGS) entry which is preliminary data.</text>
</comment>
<evidence type="ECO:0000313" key="1">
    <source>
        <dbReference type="EMBL" id="MDM9631000.1"/>
    </source>
</evidence>
<name>A0ABT7WDK6_9FLAO</name>
<keyword evidence="2" id="KW-1185">Reference proteome</keyword>
<dbReference type="SUPFAM" id="SSF50969">
    <property type="entry name" value="YVTN repeat-like/Quinoprotein amine dehydrogenase"/>
    <property type="match status" value="1"/>
</dbReference>
<gene>
    <name evidence="1" type="ORF">QU605_05945</name>
</gene>
<sequence>MSEFKIITGRWAKQRSFLQDLFDFGIFDFMSQYFFHRLISLVLLVLLLLISSCSKDDPQPENPIPKISLNTFLSSDSEEIQMDVTNEGSPPIITNINEELGLDFLLFGRRDVHQNAVGFYFWQQQESRAYYKNLESGVSYEVNDICGFRGETETPKVIRSVDGNENFVVMPYTYQSEGMSLEFGLRIFDREFSQCRDVFFPEIVPAGVVNFSLAGKWFGLYYRDPGSGNPFLWIVDLSIGEVTDTINLNSDFQGATFRGNELWIFNEDASYLIFNVETGTFIQSGTAPGLPAQGPGMFDSRFSGNQLLVRFIYQQPSLFFAQPAVYDFDSGILVEGAEPFLPELQARIELETGDRILFGNYGVDLPTGIIAISYIRGNGSAEGGVVLTNFELDWFEILELPLLPEEIEIRAVE</sequence>
<evidence type="ECO:0008006" key="3">
    <source>
        <dbReference type="Google" id="ProtNLM"/>
    </source>
</evidence>